<feature type="region of interest" description="Disordered" evidence="1">
    <location>
        <begin position="100"/>
        <end position="144"/>
    </location>
</feature>
<dbReference type="Proteomes" id="UP000242188">
    <property type="component" value="Unassembled WGS sequence"/>
</dbReference>
<proteinExistence type="predicted"/>
<keyword evidence="3" id="KW-1185">Reference proteome</keyword>
<accession>A0A210PTD3</accession>
<evidence type="ECO:0000313" key="2">
    <source>
        <dbReference type="EMBL" id="OWF39712.1"/>
    </source>
</evidence>
<dbReference type="OrthoDB" id="6059061at2759"/>
<name>A0A210PTD3_MIZYE</name>
<feature type="region of interest" description="Disordered" evidence="1">
    <location>
        <begin position="318"/>
        <end position="351"/>
    </location>
</feature>
<protein>
    <submittedName>
        <fullName evidence="2">Uncharacterized protein</fullName>
    </submittedName>
</protein>
<evidence type="ECO:0000313" key="3">
    <source>
        <dbReference type="Proteomes" id="UP000242188"/>
    </source>
</evidence>
<dbReference type="EMBL" id="NEDP02005513">
    <property type="protein sequence ID" value="OWF39712.1"/>
    <property type="molecule type" value="Genomic_DNA"/>
</dbReference>
<comment type="caution">
    <text evidence="2">The sequence shown here is derived from an EMBL/GenBank/DDBJ whole genome shotgun (WGS) entry which is preliminary data.</text>
</comment>
<feature type="compositionally biased region" description="Polar residues" evidence="1">
    <location>
        <begin position="318"/>
        <end position="332"/>
    </location>
</feature>
<organism evidence="2 3">
    <name type="scientific">Mizuhopecten yessoensis</name>
    <name type="common">Japanese scallop</name>
    <name type="synonym">Patinopecten yessoensis</name>
    <dbReference type="NCBI Taxonomy" id="6573"/>
    <lineage>
        <taxon>Eukaryota</taxon>
        <taxon>Metazoa</taxon>
        <taxon>Spiralia</taxon>
        <taxon>Lophotrochozoa</taxon>
        <taxon>Mollusca</taxon>
        <taxon>Bivalvia</taxon>
        <taxon>Autobranchia</taxon>
        <taxon>Pteriomorphia</taxon>
        <taxon>Pectinida</taxon>
        <taxon>Pectinoidea</taxon>
        <taxon>Pectinidae</taxon>
        <taxon>Mizuhopecten</taxon>
    </lineage>
</organism>
<sequence>MVCTSRIVLNPIMETLSSGTYAGLGTCGPVAGKDSLSLLTLVDMALALEAPKPSEKDHTYAVAKKHTRTKKVSNTDNELLLQKEKDHNYSFISKSVALRHSHLQKPKPQKMEPTRSSSEENLSNITLSNLSESSGAPRRTAVDDTSLNTSHKCFAFGKNRSPFHTPNDHTYPCIMDPRKRRSNVPISDAVEIRGVKGEPMAMDDSYLGSHSWPKGNLFSPFRDRDGNLSHTLPLNYKYMYDHTYAQGKTNDDEKMSICDDSECQNPVPEKPVALKTDHNYNKGPCDKIKTVPESVGHIRAPKLTLKNNRIDHNYSGFTGTFSSAPTQPQGSVESLDMDFSQSDTDSCEETEEEERRLAITSTISAWLQLRKDHPYSSI</sequence>
<evidence type="ECO:0000256" key="1">
    <source>
        <dbReference type="SAM" id="MobiDB-lite"/>
    </source>
</evidence>
<feature type="compositionally biased region" description="Polar residues" evidence="1">
    <location>
        <begin position="114"/>
        <end position="134"/>
    </location>
</feature>
<reference evidence="2 3" key="1">
    <citation type="journal article" date="2017" name="Nat. Ecol. Evol.">
        <title>Scallop genome provides insights into evolution of bilaterian karyotype and development.</title>
        <authorList>
            <person name="Wang S."/>
            <person name="Zhang J."/>
            <person name="Jiao W."/>
            <person name="Li J."/>
            <person name="Xun X."/>
            <person name="Sun Y."/>
            <person name="Guo X."/>
            <person name="Huan P."/>
            <person name="Dong B."/>
            <person name="Zhang L."/>
            <person name="Hu X."/>
            <person name="Sun X."/>
            <person name="Wang J."/>
            <person name="Zhao C."/>
            <person name="Wang Y."/>
            <person name="Wang D."/>
            <person name="Huang X."/>
            <person name="Wang R."/>
            <person name="Lv J."/>
            <person name="Li Y."/>
            <person name="Zhang Z."/>
            <person name="Liu B."/>
            <person name="Lu W."/>
            <person name="Hui Y."/>
            <person name="Liang J."/>
            <person name="Zhou Z."/>
            <person name="Hou R."/>
            <person name="Li X."/>
            <person name="Liu Y."/>
            <person name="Li H."/>
            <person name="Ning X."/>
            <person name="Lin Y."/>
            <person name="Zhao L."/>
            <person name="Xing Q."/>
            <person name="Dou J."/>
            <person name="Li Y."/>
            <person name="Mao J."/>
            <person name="Guo H."/>
            <person name="Dou H."/>
            <person name="Li T."/>
            <person name="Mu C."/>
            <person name="Jiang W."/>
            <person name="Fu Q."/>
            <person name="Fu X."/>
            <person name="Miao Y."/>
            <person name="Liu J."/>
            <person name="Yu Q."/>
            <person name="Li R."/>
            <person name="Liao H."/>
            <person name="Li X."/>
            <person name="Kong Y."/>
            <person name="Jiang Z."/>
            <person name="Chourrout D."/>
            <person name="Li R."/>
            <person name="Bao Z."/>
        </authorList>
    </citation>
    <scope>NUCLEOTIDE SEQUENCE [LARGE SCALE GENOMIC DNA]</scope>
    <source>
        <strain evidence="2 3">PY_sf001</strain>
    </source>
</reference>
<gene>
    <name evidence="2" type="ORF">KP79_PYT12273</name>
</gene>
<dbReference type="AlphaFoldDB" id="A0A210PTD3"/>